<accession>A0A7C4MM60</accession>
<dbReference type="PRINTS" id="PR00344">
    <property type="entry name" value="BCTRLSENSOR"/>
</dbReference>
<evidence type="ECO:0000313" key="9">
    <source>
        <dbReference type="EMBL" id="HGU32620.1"/>
    </source>
</evidence>
<keyword evidence="5" id="KW-0597">Phosphoprotein</keyword>
<dbReference type="AlphaFoldDB" id="A0A7C4MM60"/>
<dbReference type="InterPro" id="IPR036890">
    <property type="entry name" value="HATPase_C_sf"/>
</dbReference>
<dbReference type="InterPro" id="IPR036097">
    <property type="entry name" value="HisK_dim/P_sf"/>
</dbReference>
<dbReference type="InterPro" id="IPR004358">
    <property type="entry name" value="Sig_transdc_His_kin-like_C"/>
</dbReference>
<dbReference type="Gene3D" id="3.30.565.10">
    <property type="entry name" value="Histidine kinase-like ATPase, C-terminal domain"/>
    <property type="match status" value="1"/>
</dbReference>
<dbReference type="CDD" id="cd17534">
    <property type="entry name" value="REC_DC-like"/>
    <property type="match status" value="1"/>
</dbReference>
<evidence type="ECO:0000259" key="7">
    <source>
        <dbReference type="PROSITE" id="PS50110"/>
    </source>
</evidence>
<dbReference type="GO" id="GO:0000155">
    <property type="term" value="F:phosphorelay sensor kinase activity"/>
    <property type="evidence" value="ECO:0007669"/>
    <property type="project" value="InterPro"/>
</dbReference>
<dbReference type="SUPFAM" id="SSF55874">
    <property type="entry name" value="ATPase domain of HSP90 chaperone/DNA topoisomerase II/histidine kinase"/>
    <property type="match status" value="1"/>
</dbReference>
<dbReference type="Gene3D" id="3.30.450.40">
    <property type="match status" value="1"/>
</dbReference>
<dbReference type="PANTHER" id="PTHR43065:SF47">
    <property type="match status" value="1"/>
</dbReference>
<evidence type="ECO:0000259" key="6">
    <source>
        <dbReference type="PROSITE" id="PS50109"/>
    </source>
</evidence>
<dbReference type="Pfam" id="PF13185">
    <property type="entry name" value="GAF_2"/>
    <property type="match status" value="1"/>
</dbReference>
<gene>
    <name evidence="9" type="ORF">ENS29_07175</name>
</gene>
<dbReference type="EMBL" id="DSUH01000168">
    <property type="protein sequence ID" value="HGU32620.1"/>
    <property type="molecule type" value="Genomic_DNA"/>
</dbReference>
<comment type="catalytic activity">
    <reaction evidence="1">
        <text>ATP + protein L-histidine = ADP + protein N-phospho-L-histidine.</text>
        <dbReference type="EC" id="2.7.13.3"/>
    </reaction>
</comment>
<organism evidence="9">
    <name type="scientific">Desulfatirhabdium butyrativorans</name>
    <dbReference type="NCBI Taxonomy" id="340467"/>
    <lineage>
        <taxon>Bacteria</taxon>
        <taxon>Pseudomonadati</taxon>
        <taxon>Thermodesulfobacteriota</taxon>
        <taxon>Desulfobacteria</taxon>
        <taxon>Desulfobacterales</taxon>
        <taxon>Desulfatirhabdiaceae</taxon>
        <taxon>Desulfatirhabdium</taxon>
    </lineage>
</organism>
<feature type="domain" description="Response regulatory" evidence="7">
    <location>
        <begin position="5"/>
        <end position="123"/>
    </location>
</feature>
<dbReference type="InterPro" id="IPR001789">
    <property type="entry name" value="Sig_transdc_resp-reg_receiver"/>
</dbReference>
<evidence type="ECO:0000256" key="1">
    <source>
        <dbReference type="ARBA" id="ARBA00000085"/>
    </source>
</evidence>
<dbReference type="InterPro" id="IPR005467">
    <property type="entry name" value="His_kinase_dom"/>
</dbReference>
<keyword evidence="4" id="KW-0418">Kinase</keyword>
<dbReference type="Gene3D" id="3.40.50.2300">
    <property type="match status" value="1"/>
</dbReference>
<proteinExistence type="predicted"/>
<keyword evidence="3" id="KW-0808">Transferase</keyword>
<feature type="domain" description="Histidine kinase" evidence="6">
    <location>
        <begin position="479"/>
        <end position="718"/>
    </location>
</feature>
<dbReference type="PROSITE" id="PS50112">
    <property type="entry name" value="PAS"/>
    <property type="match status" value="1"/>
</dbReference>
<evidence type="ECO:0000256" key="4">
    <source>
        <dbReference type="ARBA" id="ARBA00022777"/>
    </source>
</evidence>
<dbReference type="InterPro" id="IPR000014">
    <property type="entry name" value="PAS"/>
</dbReference>
<dbReference type="SUPFAM" id="SSF55785">
    <property type="entry name" value="PYP-like sensor domain (PAS domain)"/>
    <property type="match status" value="1"/>
</dbReference>
<dbReference type="EC" id="2.7.13.3" evidence="2"/>
<dbReference type="Gene3D" id="3.30.450.20">
    <property type="entry name" value="PAS domain"/>
    <property type="match status" value="1"/>
</dbReference>
<dbReference type="InterPro" id="IPR003594">
    <property type="entry name" value="HATPase_dom"/>
</dbReference>
<evidence type="ECO:0000256" key="2">
    <source>
        <dbReference type="ARBA" id="ARBA00012438"/>
    </source>
</evidence>
<name>A0A7C4MM60_9BACT</name>
<comment type="caution">
    <text evidence="9">The sequence shown here is derived from an EMBL/GenBank/DDBJ whole genome shotgun (WGS) entry which is preliminary data.</text>
</comment>
<dbReference type="SUPFAM" id="SSF55781">
    <property type="entry name" value="GAF domain-like"/>
    <property type="match status" value="1"/>
</dbReference>
<dbReference type="InterPro" id="IPR035965">
    <property type="entry name" value="PAS-like_dom_sf"/>
</dbReference>
<reference evidence="9" key="1">
    <citation type="journal article" date="2020" name="mSystems">
        <title>Genome- and Community-Level Interaction Insights into Carbon Utilization and Element Cycling Functions of Hydrothermarchaeota in Hydrothermal Sediment.</title>
        <authorList>
            <person name="Zhou Z."/>
            <person name="Liu Y."/>
            <person name="Xu W."/>
            <person name="Pan J."/>
            <person name="Luo Z.H."/>
            <person name="Li M."/>
        </authorList>
    </citation>
    <scope>NUCLEOTIDE SEQUENCE [LARGE SCALE GENOMIC DNA]</scope>
    <source>
        <strain evidence="9">SpSt-477</strain>
    </source>
</reference>
<evidence type="ECO:0000256" key="5">
    <source>
        <dbReference type="PROSITE-ProRule" id="PRU00169"/>
    </source>
</evidence>
<dbReference type="SMART" id="SM00387">
    <property type="entry name" value="HATPase_c"/>
    <property type="match status" value="1"/>
</dbReference>
<feature type="modified residue" description="4-aspartylphosphate" evidence="5">
    <location>
        <position position="58"/>
    </location>
</feature>
<dbReference type="SUPFAM" id="SSF52172">
    <property type="entry name" value="CheY-like"/>
    <property type="match status" value="1"/>
</dbReference>
<dbReference type="InterPro" id="IPR011006">
    <property type="entry name" value="CheY-like_superfamily"/>
</dbReference>
<feature type="domain" description="PAS" evidence="8">
    <location>
        <begin position="343"/>
        <end position="382"/>
    </location>
</feature>
<dbReference type="SUPFAM" id="SSF47384">
    <property type="entry name" value="Homodimeric domain of signal transducing histidine kinase"/>
    <property type="match status" value="1"/>
</dbReference>
<dbReference type="PANTHER" id="PTHR43065">
    <property type="entry name" value="SENSOR HISTIDINE KINASE"/>
    <property type="match status" value="1"/>
</dbReference>
<dbReference type="InterPro" id="IPR003018">
    <property type="entry name" value="GAF"/>
</dbReference>
<protein>
    <recommendedName>
        <fullName evidence="2">histidine kinase</fullName>
        <ecNumber evidence="2">2.7.13.3</ecNumber>
    </recommendedName>
</protein>
<dbReference type="SMART" id="SM00448">
    <property type="entry name" value="REC"/>
    <property type="match status" value="1"/>
</dbReference>
<dbReference type="Pfam" id="PF13188">
    <property type="entry name" value="PAS_8"/>
    <property type="match status" value="1"/>
</dbReference>
<dbReference type="Pfam" id="PF00072">
    <property type="entry name" value="Response_reg"/>
    <property type="match status" value="1"/>
</dbReference>
<evidence type="ECO:0000259" key="8">
    <source>
        <dbReference type="PROSITE" id="PS50112"/>
    </source>
</evidence>
<dbReference type="InterPro" id="IPR029016">
    <property type="entry name" value="GAF-like_dom_sf"/>
</dbReference>
<dbReference type="Gene3D" id="1.10.287.130">
    <property type="match status" value="1"/>
</dbReference>
<dbReference type="PROSITE" id="PS50110">
    <property type="entry name" value="RESPONSE_REGULATORY"/>
    <property type="match status" value="1"/>
</dbReference>
<evidence type="ECO:0000256" key="3">
    <source>
        <dbReference type="ARBA" id="ARBA00022679"/>
    </source>
</evidence>
<dbReference type="Pfam" id="PF02518">
    <property type="entry name" value="HATPase_c"/>
    <property type="match status" value="1"/>
</dbReference>
<sequence>MENQTILIVEDDIVSATQMVRILSKFGYSVLPPISTGENAISVFLSNPSRLPDLVLMDIQLEGEMDGIHAAERIRELSNVPIVFMSGFSHHSIIERAKKVGPYGYLLKPVSSKELIATIETVLHKYRIDLAIQNEKRSLETNIDTLKQQIEHYGKGIVLANRLLQEEIEDRKLRERILETALQLSRYAGQHSIDDLIQKAIDEIELLTESELGFFHFLSEKESRAANPVFSSSTKKHSCKLPFQHIPSAITKGGIFSESMLRARPMIYNQFALVNLNLPEGHTELKRLLTFPVITDGTINAIVALANKKNSYKQLDITTVSTLAHLAWDLVQKKWMEEALIETEKTLRLILDGISDPILLLDAHGGIQRMNRAAYRYFGIEQGTNIQGIRCYEIRKGSEPCEGCHLPFDFLESFQGHYERRSLHHQDRIERIYIDHVQDDQGRLQASIVRITDITEIRKTERHLLQSEKLASLGILVAGVAHEINNPNTFILFNIPILHRYIDALLSIVDESVKDPTDLEIMNKPYESFRNDCLKILDNIENGSRRINQIVSNLREYVRERDKGKVKAIQIKPFIEQMLSLCIGRIRKSVRTFELDIAEDLPPFVTDSLALEQILINLLINAAQASDKEDSWVKLSVFMIRTAQPKLVIQVQDNGCGMDAETQKRIFQPFFTTKEIGEGTGMGLAIVDKLVMELKGQIEVESVKGQGSVFRLIFNVDPKALETSA</sequence>
<dbReference type="PROSITE" id="PS50109">
    <property type="entry name" value="HIS_KIN"/>
    <property type="match status" value="1"/>
</dbReference>